<dbReference type="Proteomes" id="UP000237061">
    <property type="component" value="Unassembled WGS sequence"/>
</dbReference>
<gene>
    <name evidence="1" type="ORF">CVS27_15550</name>
</gene>
<dbReference type="AlphaFoldDB" id="A0A2S3ZTX2"/>
<name>A0A2S3ZTX2_ARTGL</name>
<protein>
    <submittedName>
        <fullName evidence="1">Uncharacterized protein</fullName>
    </submittedName>
</protein>
<proteinExistence type="predicted"/>
<dbReference type="EMBL" id="PPXC01000013">
    <property type="protein sequence ID" value="POH72534.1"/>
    <property type="molecule type" value="Genomic_DNA"/>
</dbReference>
<organism evidence="1 2">
    <name type="scientific">Arthrobacter glacialis</name>
    <dbReference type="NCBI Taxonomy" id="1664"/>
    <lineage>
        <taxon>Bacteria</taxon>
        <taxon>Bacillati</taxon>
        <taxon>Actinomycetota</taxon>
        <taxon>Actinomycetes</taxon>
        <taxon>Micrococcales</taxon>
        <taxon>Micrococcaceae</taxon>
        <taxon>Arthrobacter</taxon>
    </lineage>
</organism>
<keyword evidence="2" id="KW-1185">Reference proteome</keyword>
<accession>A0A2S3ZTX2</accession>
<sequence>MGNVSLFATLEPSVKAKLDTIANVTNLSLGLVLEEIIKNSPETSDVSLRRRNRGEASGYEGLAVTIPATTKAKLRRLQHAYGSPEKPASEAVLVELLIKNSQLSGAGFPTWWSTYQEELPIKRAI</sequence>
<comment type="caution">
    <text evidence="1">The sequence shown here is derived from an EMBL/GenBank/DDBJ whole genome shotgun (WGS) entry which is preliminary data.</text>
</comment>
<evidence type="ECO:0000313" key="2">
    <source>
        <dbReference type="Proteomes" id="UP000237061"/>
    </source>
</evidence>
<reference evidence="1 2" key="1">
    <citation type="submission" date="2018-01" db="EMBL/GenBank/DDBJ databases">
        <title>Arthrobacter sp. nov., from glaciers in China.</title>
        <authorList>
            <person name="Liu Q."/>
            <person name="Xin Y.-H."/>
        </authorList>
    </citation>
    <scope>NUCLEOTIDE SEQUENCE [LARGE SCALE GENOMIC DNA]</scope>
    <source>
        <strain evidence="1 2">HLT2-12-2</strain>
    </source>
</reference>
<evidence type="ECO:0000313" key="1">
    <source>
        <dbReference type="EMBL" id="POH72534.1"/>
    </source>
</evidence>